<dbReference type="Proteomes" id="UP000776164">
    <property type="component" value="Unassembled WGS sequence"/>
</dbReference>
<dbReference type="PANTHER" id="PTHR47129">
    <property type="entry name" value="QUINONE OXIDOREDUCTASE 2"/>
    <property type="match status" value="1"/>
</dbReference>
<keyword evidence="3" id="KW-1185">Reference proteome</keyword>
<sequence>MSEANTVPTIGVTGATGNIGGAVARSLVEARRGNDAGPSLRLIVRDASRAPVFEGSNADVSVVTASYGDRESGIRALEGVDVLFMVSAAESPDRVAEHVQFVQSALEAGVSHIVYTSFTGAGPAAGFTLARDHGATERVIQASGIDFTFLRDNFYLDVLPLWAGEDGVIRGPAGDGLIAAVARADVVDSAVAVLLHPERHRNAVYELTGGEALTFADVARRTSLLTGRSLRFENETVDEAYASRAHYGAPDFIVDAWVSTYTGIRDGELAAVSDDVVVLTGHPQRTLEDVLAGSVAR</sequence>
<proteinExistence type="predicted"/>
<dbReference type="Gene3D" id="3.90.25.10">
    <property type="entry name" value="UDP-galactose 4-epimerase, domain 1"/>
    <property type="match status" value="1"/>
</dbReference>
<name>A0ABS2L4R8_9MICO</name>
<dbReference type="InterPro" id="IPR036291">
    <property type="entry name" value="NAD(P)-bd_dom_sf"/>
</dbReference>
<dbReference type="Gene3D" id="3.40.50.720">
    <property type="entry name" value="NAD(P)-binding Rossmann-like Domain"/>
    <property type="match status" value="1"/>
</dbReference>
<dbReference type="PANTHER" id="PTHR47129:SF1">
    <property type="entry name" value="NMRA-LIKE DOMAIN-CONTAINING PROTEIN"/>
    <property type="match status" value="1"/>
</dbReference>
<dbReference type="SUPFAM" id="SSF51735">
    <property type="entry name" value="NAD(P)-binding Rossmann-fold domains"/>
    <property type="match status" value="1"/>
</dbReference>
<evidence type="ECO:0000259" key="1">
    <source>
        <dbReference type="Pfam" id="PF05368"/>
    </source>
</evidence>
<evidence type="ECO:0000313" key="3">
    <source>
        <dbReference type="Proteomes" id="UP000776164"/>
    </source>
</evidence>
<dbReference type="CDD" id="cd05269">
    <property type="entry name" value="TMR_SDR_a"/>
    <property type="match status" value="1"/>
</dbReference>
<accession>A0ABS2L4R8</accession>
<dbReference type="Pfam" id="PF05368">
    <property type="entry name" value="NmrA"/>
    <property type="match status" value="1"/>
</dbReference>
<feature type="domain" description="NmrA-like" evidence="1">
    <location>
        <begin position="9"/>
        <end position="234"/>
    </location>
</feature>
<comment type="caution">
    <text evidence="2">The sequence shown here is derived from an EMBL/GenBank/DDBJ whole genome shotgun (WGS) entry which is preliminary data.</text>
</comment>
<protein>
    <submittedName>
        <fullName evidence="2">Uncharacterized protein YbjT (DUF2867 family)</fullName>
    </submittedName>
</protein>
<gene>
    <name evidence="2" type="ORF">JOE66_001643</name>
</gene>
<dbReference type="InterPro" id="IPR008030">
    <property type="entry name" value="NmrA-like"/>
</dbReference>
<organism evidence="2 3">
    <name type="scientific">Subtercola frigoramans</name>
    <dbReference type="NCBI Taxonomy" id="120298"/>
    <lineage>
        <taxon>Bacteria</taxon>
        <taxon>Bacillati</taxon>
        <taxon>Actinomycetota</taxon>
        <taxon>Actinomycetes</taxon>
        <taxon>Micrococcales</taxon>
        <taxon>Microbacteriaceae</taxon>
        <taxon>Subtercola</taxon>
    </lineage>
</organism>
<dbReference type="EMBL" id="JAFBBU010000001">
    <property type="protein sequence ID" value="MBM7472009.1"/>
    <property type="molecule type" value="Genomic_DNA"/>
</dbReference>
<dbReference type="RefSeq" id="WP_205108405.1">
    <property type="nucleotide sequence ID" value="NZ_BAAAHT010000013.1"/>
</dbReference>
<reference evidence="2 3" key="1">
    <citation type="submission" date="2021-01" db="EMBL/GenBank/DDBJ databases">
        <title>Sequencing the genomes of 1000 actinobacteria strains.</title>
        <authorList>
            <person name="Klenk H.-P."/>
        </authorList>
    </citation>
    <scope>NUCLEOTIDE SEQUENCE [LARGE SCALE GENOMIC DNA]</scope>
    <source>
        <strain evidence="2 3">DSM 13057</strain>
    </source>
</reference>
<evidence type="ECO:0000313" key="2">
    <source>
        <dbReference type="EMBL" id="MBM7472009.1"/>
    </source>
</evidence>
<dbReference type="InterPro" id="IPR052718">
    <property type="entry name" value="NmrA-type_oxidoreductase"/>
</dbReference>